<reference evidence="1 2" key="1">
    <citation type="submission" date="2020-08" db="EMBL/GenBank/DDBJ databases">
        <title>Genomic Encyclopedia of Type Strains, Phase IV (KMG-IV): sequencing the most valuable type-strain genomes for metagenomic binning, comparative biology and taxonomic classification.</title>
        <authorList>
            <person name="Goeker M."/>
        </authorList>
    </citation>
    <scope>NUCLEOTIDE SEQUENCE [LARGE SCALE GENOMIC DNA]</scope>
    <source>
        <strain evidence="1 2">DSM 11805</strain>
    </source>
</reference>
<dbReference type="EMBL" id="JACHON010000001">
    <property type="protein sequence ID" value="MBB6511995.1"/>
    <property type="molecule type" value="Genomic_DNA"/>
</dbReference>
<dbReference type="Gene3D" id="3.30.1380.20">
    <property type="entry name" value="Trafficking protein particle complex subunit 3"/>
    <property type="match status" value="1"/>
</dbReference>
<evidence type="ECO:0000313" key="2">
    <source>
        <dbReference type="Proteomes" id="UP000572212"/>
    </source>
</evidence>
<gene>
    <name evidence="1" type="ORF">GGQ92_000762</name>
</gene>
<name>A0A841RLE0_9BACI</name>
<proteinExistence type="predicted"/>
<accession>A0A841RLE0</accession>
<dbReference type="Proteomes" id="UP000572212">
    <property type="component" value="Unassembled WGS sequence"/>
</dbReference>
<sequence>MTEQKTHIATVLANLRNTSSGYDLLRYVGLPDMLGKDAGIILYVLGKNLARKAECESFEELFEFFLHSGWGELVLLQEKRKKYIFELSGDIVQSRLSTFENIDFQIELGFIAETISRITAISCECTSEIKKDKVFLHAILHVD</sequence>
<dbReference type="Pfam" id="PF10702">
    <property type="entry name" value="DUF2507"/>
    <property type="match status" value="1"/>
</dbReference>
<keyword evidence="2" id="KW-1185">Reference proteome</keyword>
<dbReference type="InterPro" id="IPR024096">
    <property type="entry name" value="NO_sig/Golgi_transp_ligand-bd"/>
</dbReference>
<dbReference type="InterPro" id="IPR019642">
    <property type="entry name" value="DUF2507"/>
</dbReference>
<protein>
    <submittedName>
        <fullName evidence="1">Putative hydrocarbon binding protein</fullName>
    </submittedName>
</protein>
<comment type="caution">
    <text evidence="1">The sequence shown here is derived from an EMBL/GenBank/DDBJ whole genome shotgun (WGS) entry which is preliminary data.</text>
</comment>
<dbReference type="AlphaFoldDB" id="A0A841RLE0"/>
<evidence type="ECO:0000313" key="1">
    <source>
        <dbReference type="EMBL" id="MBB6511995.1"/>
    </source>
</evidence>
<organism evidence="1 2">
    <name type="scientific">Gracilibacillus halotolerans</name>
    <dbReference type="NCBI Taxonomy" id="74386"/>
    <lineage>
        <taxon>Bacteria</taxon>
        <taxon>Bacillati</taxon>
        <taxon>Bacillota</taxon>
        <taxon>Bacilli</taxon>
        <taxon>Bacillales</taxon>
        <taxon>Bacillaceae</taxon>
        <taxon>Gracilibacillus</taxon>
    </lineage>
</organism>
<dbReference type="SUPFAM" id="SSF111126">
    <property type="entry name" value="Ligand-binding domain in the NO signalling and Golgi transport"/>
    <property type="match status" value="1"/>
</dbReference>
<dbReference type="RefSeq" id="WP_184244704.1">
    <property type="nucleotide sequence ID" value="NZ_BAAACU010000022.1"/>
</dbReference>